<organism evidence="2">
    <name type="scientific">Laccaria bicolor (strain S238N-H82 / ATCC MYA-4686)</name>
    <name type="common">Bicoloured deceiver</name>
    <name type="synonym">Laccaria laccata var. bicolor</name>
    <dbReference type="NCBI Taxonomy" id="486041"/>
    <lineage>
        <taxon>Eukaryota</taxon>
        <taxon>Fungi</taxon>
        <taxon>Dikarya</taxon>
        <taxon>Basidiomycota</taxon>
        <taxon>Agaricomycotina</taxon>
        <taxon>Agaricomycetes</taxon>
        <taxon>Agaricomycetidae</taxon>
        <taxon>Agaricales</taxon>
        <taxon>Agaricineae</taxon>
        <taxon>Hydnangiaceae</taxon>
        <taxon>Laccaria</taxon>
    </lineage>
</organism>
<name>B0DJP4_LACBS</name>
<keyword evidence="2" id="KW-1185">Reference proteome</keyword>
<accession>B0DJP4</accession>
<dbReference type="HOGENOM" id="CLU_141740_1_0_1"/>
<dbReference type="Proteomes" id="UP000001194">
    <property type="component" value="Unassembled WGS sequence"/>
</dbReference>
<evidence type="ECO:0000313" key="1">
    <source>
        <dbReference type="EMBL" id="EDR05154.1"/>
    </source>
</evidence>
<dbReference type="OrthoDB" id="3346152at2759"/>
<dbReference type="EMBL" id="DS547114">
    <property type="protein sequence ID" value="EDR05154.1"/>
    <property type="molecule type" value="Genomic_DNA"/>
</dbReference>
<gene>
    <name evidence="1" type="ORF">LACBIDRAFT_303548</name>
</gene>
<reference evidence="1 2" key="1">
    <citation type="journal article" date="2008" name="Nature">
        <title>The genome of Laccaria bicolor provides insights into mycorrhizal symbiosis.</title>
        <authorList>
            <person name="Martin F."/>
            <person name="Aerts A."/>
            <person name="Ahren D."/>
            <person name="Brun A."/>
            <person name="Danchin E.G.J."/>
            <person name="Duchaussoy F."/>
            <person name="Gibon J."/>
            <person name="Kohler A."/>
            <person name="Lindquist E."/>
            <person name="Pereda V."/>
            <person name="Salamov A."/>
            <person name="Shapiro H.J."/>
            <person name="Wuyts J."/>
            <person name="Blaudez D."/>
            <person name="Buee M."/>
            <person name="Brokstein P."/>
            <person name="Canbaeck B."/>
            <person name="Cohen D."/>
            <person name="Courty P.E."/>
            <person name="Coutinho P.M."/>
            <person name="Delaruelle C."/>
            <person name="Detter J.C."/>
            <person name="Deveau A."/>
            <person name="DiFazio S."/>
            <person name="Duplessis S."/>
            <person name="Fraissinet-Tachet L."/>
            <person name="Lucic E."/>
            <person name="Frey-Klett P."/>
            <person name="Fourrey C."/>
            <person name="Feussner I."/>
            <person name="Gay G."/>
            <person name="Grimwood J."/>
            <person name="Hoegger P.J."/>
            <person name="Jain P."/>
            <person name="Kilaru S."/>
            <person name="Labbe J."/>
            <person name="Lin Y.C."/>
            <person name="Legue V."/>
            <person name="Le Tacon F."/>
            <person name="Marmeisse R."/>
            <person name="Melayah D."/>
            <person name="Montanini B."/>
            <person name="Muratet M."/>
            <person name="Nehls U."/>
            <person name="Niculita-Hirzel H."/>
            <person name="Oudot-Le Secq M.P."/>
            <person name="Peter M."/>
            <person name="Quesneville H."/>
            <person name="Rajashekar B."/>
            <person name="Reich M."/>
            <person name="Rouhier N."/>
            <person name="Schmutz J."/>
            <person name="Yin T."/>
            <person name="Chalot M."/>
            <person name="Henrissat B."/>
            <person name="Kuees U."/>
            <person name="Lucas S."/>
            <person name="Van de Peer Y."/>
            <person name="Podila G.K."/>
            <person name="Polle A."/>
            <person name="Pukkila P.J."/>
            <person name="Richardson P.M."/>
            <person name="Rouze P."/>
            <person name="Sanders I.R."/>
            <person name="Stajich J.E."/>
            <person name="Tunlid A."/>
            <person name="Tuskan G."/>
            <person name="Grigoriev I.V."/>
        </authorList>
    </citation>
    <scope>NUCLEOTIDE SEQUENCE [LARGE SCALE GENOMIC DNA]</scope>
    <source>
        <strain evidence="2">S238N-H82 / ATCC MYA-4686</strain>
    </source>
</reference>
<dbReference type="RefSeq" id="XP_001884119.1">
    <property type="nucleotide sequence ID" value="XM_001884084.1"/>
</dbReference>
<dbReference type="InterPro" id="IPR011051">
    <property type="entry name" value="RmlC_Cupin_sf"/>
</dbReference>
<proteinExistence type="predicted"/>
<dbReference type="AlphaFoldDB" id="B0DJP4"/>
<dbReference type="GeneID" id="6079835"/>
<dbReference type="SUPFAM" id="SSF51182">
    <property type="entry name" value="RmlC-like cupins"/>
    <property type="match status" value="1"/>
</dbReference>
<dbReference type="Gene3D" id="2.60.120.10">
    <property type="entry name" value="Jelly Rolls"/>
    <property type="match status" value="1"/>
</dbReference>
<evidence type="ECO:0000313" key="2">
    <source>
        <dbReference type="Proteomes" id="UP000001194"/>
    </source>
</evidence>
<dbReference type="KEGG" id="lbc:LACBIDRAFT_303548"/>
<sequence length="125" mass="13354">MPVSVSKKASANVSTLQHIKNGLHLRDIFGNEDGGPPFTFGIATITKHDSGATAHKLPYNLYIIVTEGEISMGDDAKPGDISVLKPGDVARVDKGTILTCFSPTSGKAYYVGQHEFGSDQKKHLV</sequence>
<dbReference type="InParanoid" id="B0DJP4"/>
<dbReference type="InterPro" id="IPR014710">
    <property type="entry name" value="RmlC-like_jellyroll"/>
</dbReference>
<protein>
    <submittedName>
        <fullName evidence="1">Predicted protein</fullName>
    </submittedName>
</protein>